<keyword evidence="2" id="KW-0547">Nucleotide-binding</keyword>
<keyword evidence="4" id="KW-0175">Coiled coil</keyword>
<evidence type="ECO:0000256" key="1">
    <source>
        <dbReference type="ARBA" id="ARBA00008314"/>
    </source>
</evidence>
<sequence>MQQFYNHHMFILEQEEYERENINWDFIDFGLDLQPCIDLIEKVFDDFHVLPVRGTLIFTVFPHEGHFNRQFSHRSCIFYAQFKFWLNHSRCLTKNDSGKYRISF</sequence>
<dbReference type="Pfam" id="PF00063">
    <property type="entry name" value="Myosin_head"/>
    <property type="match status" value="1"/>
</dbReference>
<reference evidence="8 9" key="1">
    <citation type="submission" date="2023-03" db="EMBL/GenBank/DDBJ databases">
        <title>Genome insight into feeding habits of ladybird beetles.</title>
        <authorList>
            <person name="Li H.-S."/>
            <person name="Huang Y.-H."/>
            <person name="Pang H."/>
        </authorList>
    </citation>
    <scope>NUCLEOTIDE SEQUENCE [LARGE SCALE GENOMIC DNA]</scope>
    <source>
        <strain evidence="8">SYSU_2023b</strain>
        <tissue evidence="8">Whole body</tissue>
    </source>
</reference>
<evidence type="ECO:0000313" key="9">
    <source>
        <dbReference type="Proteomes" id="UP001431783"/>
    </source>
</evidence>
<keyword evidence="5 6" id="KW-0009">Actin-binding</keyword>
<dbReference type="InterPro" id="IPR001609">
    <property type="entry name" value="Myosin_head_motor_dom-like"/>
</dbReference>
<dbReference type="EMBL" id="JARQZJ010000121">
    <property type="protein sequence ID" value="KAK9887941.1"/>
    <property type="molecule type" value="Genomic_DNA"/>
</dbReference>
<dbReference type="GO" id="GO:0016020">
    <property type="term" value="C:membrane"/>
    <property type="evidence" value="ECO:0007669"/>
    <property type="project" value="TreeGrafter"/>
</dbReference>
<dbReference type="PANTHER" id="PTHR13140">
    <property type="entry name" value="MYOSIN"/>
    <property type="match status" value="1"/>
</dbReference>
<dbReference type="Proteomes" id="UP001431783">
    <property type="component" value="Unassembled WGS sequence"/>
</dbReference>
<dbReference type="GO" id="GO:0016459">
    <property type="term" value="C:myosin complex"/>
    <property type="evidence" value="ECO:0007669"/>
    <property type="project" value="UniProtKB-KW"/>
</dbReference>
<comment type="caution">
    <text evidence="6">Lacks conserved residue(s) required for the propagation of feature annotation.</text>
</comment>
<dbReference type="PANTHER" id="PTHR13140:SF857">
    <property type="entry name" value="MYOSIN-11"/>
    <property type="match status" value="1"/>
</dbReference>
<protein>
    <recommendedName>
        <fullName evidence="7">Myosin motor domain-containing protein</fullName>
    </recommendedName>
</protein>
<dbReference type="InterPro" id="IPR027417">
    <property type="entry name" value="P-loop_NTPase"/>
</dbReference>
<evidence type="ECO:0000256" key="6">
    <source>
        <dbReference type="PROSITE-ProRule" id="PRU00782"/>
    </source>
</evidence>
<dbReference type="Gene3D" id="1.20.58.530">
    <property type="match status" value="1"/>
</dbReference>
<organism evidence="8 9">
    <name type="scientific">Henosepilachna vigintioctopunctata</name>
    <dbReference type="NCBI Taxonomy" id="420089"/>
    <lineage>
        <taxon>Eukaryota</taxon>
        <taxon>Metazoa</taxon>
        <taxon>Ecdysozoa</taxon>
        <taxon>Arthropoda</taxon>
        <taxon>Hexapoda</taxon>
        <taxon>Insecta</taxon>
        <taxon>Pterygota</taxon>
        <taxon>Neoptera</taxon>
        <taxon>Endopterygota</taxon>
        <taxon>Coleoptera</taxon>
        <taxon>Polyphaga</taxon>
        <taxon>Cucujiformia</taxon>
        <taxon>Coccinelloidea</taxon>
        <taxon>Coccinellidae</taxon>
        <taxon>Epilachninae</taxon>
        <taxon>Epilachnini</taxon>
        <taxon>Henosepilachna</taxon>
    </lineage>
</organism>
<keyword evidence="9" id="KW-1185">Reference proteome</keyword>
<accession>A0AAW1V6Y0</accession>
<name>A0AAW1V6Y0_9CUCU</name>
<comment type="similarity">
    <text evidence="1 6">Belongs to the TRAFAC class myosin-kinesin ATPase superfamily. Myosin family.</text>
</comment>
<evidence type="ECO:0000256" key="5">
    <source>
        <dbReference type="ARBA" id="ARBA00023203"/>
    </source>
</evidence>
<evidence type="ECO:0000256" key="2">
    <source>
        <dbReference type="ARBA" id="ARBA00022741"/>
    </source>
</evidence>
<evidence type="ECO:0000256" key="4">
    <source>
        <dbReference type="ARBA" id="ARBA00023054"/>
    </source>
</evidence>
<evidence type="ECO:0000313" key="8">
    <source>
        <dbReference type="EMBL" id="KAK9887941.1"/>
    </source>
</evidence>
<comment type="caution">
    <text evidence="8">The sequence shown here is derived from an EMBL/GenBank/DDBJ whole genome shotgun (WGS) entry which is preliminary data.</text>
</comment>
<dbReference type="SUPFAM" id="SSF52540">
    <property type="entry name" value="P-loop containing nucleoside triphosphate hydrolases"/>
    <property type="match status" value="1"/>
</dbReference>
<keyword evidence="6" id="KW-0518">Myosin</keyword>
<evidence type="ECO:0000259" key="7">
    <source>
        <dbReference type="PROSITE" id="PS51456"/>
    </source>
</evidence>
<proteinExistence type="inferred from homology"/>
<keyword evidence="3" id="KW-0067">ATP-binding</keyword>
<dbReference type="GO" id="GO:0005524">
    <property type="term" value="F:ATP binding"/>
    <property type="evidence" value="ECO:0007669"/>
    <property type="project" value="UniProtKB-KW"/>
</dbReference>
<dbReference type="AlphaFoldDB" id="A0AAW1V6Y0"/>
<gene>
    <name evidence="8" type="ORF">WA026_000241</name>
</gene>
<keyword evidence="6" id="KW-0505">Motor protein</keyword>
<dbReference type="GO" id="GO:0007015">
    <property type="term" value="P:actin filament organization"/>
    <property type="evidence" value="ECO:0007669"/>
    <property type="project" value="TreeGrafter"/>
</dbReference>
<dbReference type="GO" id="GO:0051015">
    <property type="term" value="F:actin filament binding"/>
    <property type="evidence" value="ECO:0007669"/>
    <property type="project" value="TreeGrafter"/>
</dbReference>
<evidence type="ECO:0000256" key="3">
    <source>
        <dbReference type="ARBA" id="ARBA00022840"/>
    </source>
</evidence>
<feature type="domain" description="Myosin motor" evidence="7">
    <location>
        <begin position="1"/>
        <end position="104"/>
    </location>
</feature>
<dbReference type="GO" id="GO:0005737">
    <property type="term" value="C:cytoplasm"/>
    <property type="evidence" value="ECO:0007669"/>
    <property type="project" value="TreeGrafter"/>
</dbReference>
<dbReference type="PROSITE" id="PS51456">
    <property type="entry name" value="MYOSIN_MOTOR"/>
    <property type="match status" value="1"/>
</dbReference>
<dbReference type="GO" id="GO:0000146">
    <property type="term" value="F:microfilament motor activity"/>
    <property type="evidence" value="ECO:0007669"/>
    <property type="project" value="TreeGrafter"/>
</dbReference>